<proteinExistence type="predicted"/>
<reference evidence="1 2" key="1">
    <citation type="submission" date="2019-05" db="EMBL/GenBank/DDBJ databases">
        <title>Another draft genome of Portunus trituberculatus and its Hox gene families provides insights of decapod evolution.</title>
        <authorList>
            <person name="Jeong J.-H."/>
            <person name="Song I."/>
            <person name="Kim S."/>
            <person name="Choi T."/>
            <person name="Kim D."/>
            <person name="Ryu S."/>
            <person name="Kim W."/>
        </authorList>
    </citation>
    <scope>NUCLEOTIDE SEQUENCE [LARGE SCALE GENOMIC DNA]</scope>
    <source>
        <tissue evidence="1">Muscle</tissue>
    </source>
</reference>
<name>A0A5B7EX33_PORTR</name>
<gene>
    <name evidence="1" type="ORF">E2C01_031526</name>
</gene>
<comment type="caution">
    <text evidence="1">The sequence shown here is derived from an EMBL/GenBank/DDBJ whole genome shotgun (WGS) entry which is preliminary data.</text>
</comment>
<organism evidence="1 2">
    <name type="scientific">Portunus trituberculatus</name>
    <name type="common">Swimming crab</name>
    <name type="synonym">Neptunus trituberculatus</name>
    <dbReference type="NCBI Taxonomy" id="210409"/>
    <lineage>
        <taxon>Eukaryota</taxon>
        <taxon>Metazoa</taxon>
        <taxon>Ecdysozoa</taxon>
        <taxon>Arthropoda</taxon>
        <taxon>Crustacea</taxon>
        <taxon>Multicrustacea</taxon>
        <taxon>Malacostraca</taxon>
        <taxon>Eumalacostraca</taxon>
        <taxon>Eucarida</taxon>
        <taxon>Decapoda</taxon>
        <taxon>Pleocyemata</taxon>
        <taxon>Brachyura</taxon>
        <taxon>Eubrachyura</taxon>
        <taxon>Portunoidea</taxon>
        <taxon>Portunidae</taxon>
        <taxon>Portuninae</taxon>
        <taxon>Portunus</taxon>
    </lineage>
</organism>
<protein>
    <submittedName>
        <fullName evidence="1">Uncharacterized protein</fullName>
    </submittedName>
</protein>
<evidence type="ECO:0000313" key="1">
    <source>
        <dbReference type="EMBL" id="MPC38025.1"/>
    </source>
</evidence>
<evidence type="ECO:0000313" key="2">
    <source>
        <dbReference type="Proteomes" id="UP000324222"/>
    </source>
</evidence>
<dbReference type="Proteomes" id="UP000324222">
    <property type="component" value="Unassembled WGS sequence"/>
</dbReference>
<dbReference type="EMBL" id="VSRR010003955">
    <property type="protein sequence ID" value="MPC38025.1"/>
    <property type="molecule type" value="Genomic_DNA"/>
</dbReference>
<keyword evidence="2" id="KW-1185">Reference proteome</keyword>
<sequence length="66" mass="7574">MALAGRNSRGVIHRRALRVGAWNILHLIDCPEVGSGRLWSVWAENARLWSVDREREVVDWSGYTDI</sequence>
<accession>A0A5B7EX33</accession>
<dbReference type="AlphaFoldDB" id="A0A5B7EX33"/>